<dbReference type="NCBIfam" id="TIGR01087">
    <property type="entry name" value="murD"/>
    <property type="match status" value="1"/>
</dbReference>
<dbReference type="Pfam" id="PF08245">
    <property type="entry name" value="Mur_ligase_M"/>
    <property type="match status" value="1"/>
</dbReference>
<dbReference type="EC" id="6.3.2.9" evidence="5 17"/>
<feature type="domain" description="Mur ligase C-terminal" evidence="19">
    <location>
        <begin position="317"/>
        <end position="431"/>
    </location>
</feature>
<comment type="pathway">
    <text evidence="3 17 18">Cell wall biogenesis; peptidoglycan biosynthesis.</text>
</comment>
<evidence type="ECO:0000256" key="8">
    <source>
        <dbReference type="ARBA" id="ARBA00022598"/>
    </source>
</evidence>
<keyword evidence="13 17" id="KW-0961">Cell wall biogenesis/degradation</keyword>
<evidence type="ECO:0000256" key="10">
    <source>
        <dbReference type="ARBA" id="ARBA00022840"/>
    </source>
</evidence>
<comment type="function">
    <text evidence="1 17 18">Cell wall formation. Catalyzes the addition of glutamate to the nucleotide precursor UDP-N-acetylmuramoyl-L-alanine (UMA).</text>
</comment>
<dbReference type="UniPathway" id="UPA00219"/>
<keyword evidence="9 17" id="KW-0547">Nucleotide-binding</keyword>
<evidence type="ECO:0000313" key="21">
    <source>
        <dbReference type="EMBL" id="MBA4542540.1"/>
    </source>
</evidence>
<evidence type="ECO:0000256" key="18">
    <source>
        <dbReference type="RuleBase" id="RU003664"/>
    </source>
</evidence>
<organism evidence="21 22">
    <name type="scientific">Thermoactinomyces daqus</name>
    <dbReference type="NCBI Taxonomy" id="1329516"/>
    <lineage>
        <taxon>Bacteria</taxon>
        <taxon>Bacillati</taxon>
        <taxon>Bacillota</taxon>
        <taxon>Bacilli</taxon>
        <taxon>Bacillales</taxon>
        <taxon>Thermoactinomycetaceae</taxon>
        <taxon>Thermoactinomyces</taxon>
    </lineage>
</organism>
<evidence type="ECO:0000256" key="17">
    <source>
        <dbReference type="HAMAP-Rule" id="MF_00639"/>
    </source>
</evidence>
<dbReference type="SUPFAM" id="SSF51984">
    <property type="entry name" value="MurCD N-terminal domain"/>
    <property type="match status" value="1"/>
</dbReference>
<keyword evidence="10 17" id="KW-0067">ATP-binding</keyword>
<protein>
    <recommendedName>
        <fullName evidence="6 17">UDP-N-acetylmuramoylalanine--D-glutamate ligase</fullName>
        <ecNumber evidence="5 17">6.3.2.9</ecNumber>
    </recommendedName>
    <alternativeName>
        <fullName evidence="15 17">D-glutamic acid-adding enzyme</fullName>
    </alternativeName>
    <alternativeName>
        <fullName evidence="14 17">UDP-N-acetylmuramoyl-L-alanyl-D-glutamate synthetase</fullName>
    </alternativeName>
</protein>
<proteinExistence type="inferred from homology"/>
<evidence type="ECO:0000256" key="16">
    <source>
        <dbReference type="ARBA" id="ARBA00047632"/>
    </source>
</evidence>
<dbReference type="InterPro" id="IPR004101">
    <property type="entry name" value="Mur_ligase_C"/>
</dbReference>
<keyword evidence="8 17" id="KW-0436">Ligase</keyword>
<keyword evidence="17 18" id="KW-0131">Cell cycle</keyword>
<dbReference type="PANTHER" id="PTHR43692:SF1">
    <property type="entry name" value="UDP-N-ACETYLMURAMOYLALANINE--D-GLUTAMATE LIGASE"/>
    <property type="match status" value="1"/>
</dbReference>
<keyword evidence="17 18" id="KW-0132">Cell division</keyword>
<dbReference type="InterPro" id="IPR005762">
    <property type="entry name" value="MurD"/>
</dbReference>
<evidence type="ECO:0000256" key="3">
    <source>
        <dbReference type="ARBA" id="ARBA00004752"/>
    </source>
</evidence>
<dbReference type="Pfam" id="PF02875">
    <property type="entry name" value="Mur_ligase_C"/>
    <property type="match status" value="1"/>
</dbReference>
<dbReference type="OrthoDB" id="9809796at2"/>
<name>A0A7W1X9L2_9BACL</name>
<dbReference type="SUPFAM" id="SSF53244">
    <property type="entry name" value="MurD-like peptide ligases, peptide-binding domain"/>
    <property type="match status" value="1"/>
</dbReference>
<dbReference type="GO" id="GO:0008360">
    <property type="term" value="P:regulation of cell shape"/>
    <property type="evidence" value="ECO:0007669"/>
    <property type="project" value="UniProtKB-KW"/>
</dbReference>
<accession>A0A7W1X9L2</accession>
<dbReference type="InterPro" id="IPR013221">
    <property type="entry name" value="Mur_ligase_cen"/>
</dbReference>
<dbReference type="GO" id="GO:0008764">
    <property type="term" value="F:UDP-N-acetylmuramoylalanine-D-glutamate ligase activity"/>
    <property type="evidence" value="ECO:0007669"/>
    <property type="project" value="UniProtKB-UniRule"/>
</dbReference>
<evidence type="ECO:0000313" key="22">
    <source>
        <dbReference type="Proteomes" id="UP000530514"/>
    </source>
</evidence>
<evidence type="ECO:0000256" key="11">
    <source>
        <dbReference type="ARBA" id="ARBA00022960"/>
    </source>
</evidence>
<evidence type="ECO:0000256" key="5">
    <source>
        <dbReference type="ARBA" id="ARBA00012212"/>
    </source>
</evidence>
<comment type="subcellular location">
    <subcellularLocation>
        <location evidence="2 17 18">Cytoplasm</location>
    </subcellularLocation>
</comment>
<dbReference type="GO" id="GO:0009252">
    <property type="term" value="P:peptidoglycan biosynthetic process"/>
    <property type="evidence" value="ECO:0007669"/>
    <property type="project" value="UniProtKB-UniRule"/>
</dbReference>
<evidence type="ECO:0000256" key="9">
    <source>
        <dbReference type="ARBA" id="ARBA00022741"/>
    </source>
</evidence>
<comment type="catalytic activity">
    <reaction evidence="16 17 18">
        <text>UDP-N-acetyl-alpha-D-muramoyl-L-alanine + D-glutamate + ATP = UDP-N-acetyl-alpha-D-muramoyl-L-alanyl-D-glutamate + ADP + phosphate + H(+)</text>
        <dbReference type="Rhea" id="RHEA:16429"/>
        <dbReference type="ChEBI" id="CHEBI:15378"/>
        <dbReference type="ChEBI" id="CHEBI:29986"/>
        <dbReference type="ChEBI" id="CHEBI:30616"/>
        <dbReference type="ChEBI" id="CHEBI:43474"/>
        <dbReference type="ChEBI" id="CHEBI:83898"/>
        <dbReference type="ChEBI" id="CHEBI:83900"/>
        <dbReference type="ChEBI" id="CHEBI:456216"/>
        <dbReference type="EC" id="6.3.2.9"/>
    </reaction>
</comment>
<keyword evidence="7 17" id="KW-0963">Cytoplasm</keyword>
<evidence type="ECO:0000259" key="19">
    <source>
        <dbReference type="Pfam" id="PF02875"/>
    </source>
</evidence>
<dbReference type="Gene3D" id="3.90.190.20">
    <property type="entry name" value="Mur ligase, C-terminal domain"/>
    <property type="match status" value="1"/>
</dbReference>
<evidence type="ECO:0000256" key="12">
    <source>
        <dbReference type="ARBA" id="ARBA00022984"/>
    </source>
</evidence>
<dbReference type="AlphaFoldDB" id="A0A7W1X9L2"/>
<dbReference type="Proteomes" id="UP000530514">
    <property type="component" value="Unassembled WGS sequence"/>
</dbReference>
<evidence type="ECO:0000256" key="4">
    <source>
        <dbReference type="ARBA" id="ARBA00010416"/>
    </source>
</evidence>
<dbReference type="HAMAP" id="MF_00639">
    <property type="entry name" value="MurD"/>
    <property type="match status" value="1"/>
</dbReference>
<feature type="binding site" evidence="17">
    <location>
        <begin position="119"/>
        <end position="125"/>
    </location>
    <ligand>
        <name>ATP</name>
        <dbReference type="ChEBI" id="CHEBI:30616"/>
    </ligand>
</feature>
<evidence type="ECO:0000256" key="13">
    <source>
        <dbReference type="ARBA" id="ARBA00023316"/>
    </source>
</evidence>
<dbReference type="SUPFAM" id="SSF53623">
    <property type="entry name" value="MurD-like peptide ligases, catalytic domain"/>
    <property type="match status" value="1"/>
</dbReference>
<evidence type="ECO:0000256" key="15">
    <source>
        <dbReference type="ARBA" id="ARBA00032324"/>
    </source>
</evidence>
<evidence type="ECO:0000256" key="7">
    <source>
        <dbReference type="ARBA" id="ARBA00022490"/>
    </source>
</evidence>
<evidence type="ECO:0000256" key="2">
    <source>
        <dbReference type="ARBA" id="ARBA00004496"/>
    </source>
</evidence>
<keyword evidence="12 17" id="KW-0573">Peptidoglycan synthesis</keyword>
<dbReference type="GO" id="GO:0005524">
    <property type="term" value="F:ATP binding"/>
    <property type="evidence" value="ECO:0007669"/>
    <property type="project" value="UniProtKB-UniRule"/>
</dbReference>
<feature type="domain" description="Mur ligase central" evidence="20">
    <location>
        <begin position="117"/>
        <end position="294"/>
    </location>
</feature>
<keyword evidence="22" id="KW-1185">Reference proteome</keyword>
<dbReference type="GO" id="GO:0005737">
    <property type="term" value="C:cytoplasm"/>
    <property type="evidence" value="ECO:0007669"/>
    <property type="project" value="UniProtKB-SubCell"/>
</dbReference>
<evidence type="ECO:0000259" key="20">
    <source>
        <dbReference type="Pfam" id="PF08245"/>
    </source>
</evidence>
<gene>
    <name evidence="17" type="primary">murD</name>
    <name evidence="21" type="ORF">H1164_06430</name>
</gene>
<dbReference type="Gene3D" id="3.40.50.720">
    <property type="entry name" value="NAD(P)-binding Rossmann-like Domain"/>
    <property type="match status" value="1"/>
</dbReference>
<evidence type="ECO:0000256" key="6">
    <source>
        <dbReference type="ARBA" id="ARBA00015655"/>
    </source>
</evidence>
<sequence length="456" mass="49297">MNDVQSWAGRFVIVLGLARSGAAVAKLLHRLGAKVLVNELKPRSECESANELESLGIQVICGGHPDDLISDEVDLVVKNPGIPYRAKPVQQALGKGIPVITEVEIAGLLSKGPIIGITGSNGKTTTTTLVGQMLTKGRVKNTVAGNIGQALSDVVQTIEPDEWLVAELSSFQLKGTERFAPKIAALLNVFPAHLDYHQTLEDYISSKQKLFLNQTKEDVAIFNLENEICRQVAADCPGRVYWFSRSREVERGVFVSSGMITARMDEREFPVLPVSEVALKGTFNLENALAATAISLAAGCPVSAIADVLRTFRGVEHRLEYVATVNGVSFYNDSKATNAQAAAKALESFAEPVVWIGGGLDRGVDFKELVPVLKEKVKAMVAYGQTKDILLERGKEADIKEVYTVSTLDEAVVLANRLASAGDVVILSPACASWDQYTSFEERGSIFKQAVHSLQI</sequence>
<comment type="similarity">
    <text evidence="4 17">Belongs to the MurCDEF family.</text>
</comment>
<reference evidence="21 22" key="1">
    <citation type="submission" date="2020-07" db="EMBL/GenBank/DDBJ databases">
        <authorList>
            <person name="Feng H."/>
        </authorList>
    </citation>
    <scope>NUCLEOTIDE SEQUENCE [LARGE SCALE GENOMIC DNA]</scope>
    <source>
        <strain evidence="22">s-11</strain>
    </source>
</reference>
<dbReference type="GO" id="GO:0051301">
    <property type="term" value="P:cell division"/>
    <property type="evidence" value="ECO:0007669"/>
    <property type="project" value="UniProtKB-KW"/>
</dbReference>
<evidence type="ECO:0000256" key="1">
    <source>
        <dbReference type="ARBA" id="ARBA00002734"/>
    </source>
</evidence>
<keyword evidence="11 17" id="KW-0133">Cell shape</keyword>
<dbReference type="EMBL" id="JACEIP010000007">
    <property type="protein sequence ID" value="MBA4542540.1"/>
    <property type="molecule type" value="Genomic_DNA"/>
</dbReference>
<evidence type="ECO:0000256" key="14">
    <source>
        <dbReference type="ARBA" id="ARBA00030398"/>
    </source>
</evidence>
<dbReference type="InterPro" id="IPR036615">
    <property type="entry name" value="Mur_ligase_C_dom_sf"/>
</dbReference>
<dbReference type="PANTHER" id="PTHR43692">
    <property type="entry name" value="UDP-N-ACETYLMURAMOYLALANINE--D-GLUTAMATE LIGASE"/>
    <property type="match status" value="1"/>
</dbReference>
<dbReference type="GO" id="GO:0071555">
    <property type="term" value="P:cell wall organization"/>
    <property type="evidence" value="ECO:0007669"/>
    <property type="project" value="UniProtKB-KW"/>
</dbReference>
<dbReference type="Gene3D" id="3.40.1190.10">
    <property type="entry name" value="Mur-like, catalytic domain"/>
    <property type="match status" value="1"/>
</dbReference>
<dbReference type="Pfam" id="PF21799">
    <property type="entry name" value="MurD-like_N"/>
    <property type="match status" value="1"/>
</dbReference>
<comment type="caution">
    <text evidence="21">The sequence shown here is derived from an EMBL/GenBank/DDBJ whole genome shotgun (WGS) entry which is preliminary data.</text>
</comment>
<dbReference type="InterPro" id="IPR036565">
    <property type="entry name" value="Mur-like_cat_sf"/>
</dbReference>